<protein>
    <submittedName>
        <fullName evidence="2">Uncharacterized protein</fullName>
    </submittedName>
</protein>
<dbReference type="EMBL" id="JAPZBR010000002">
    <property type="protein sequence ID" value="KAJ5363135.1"/>
    <property type="molecule type" value="Genomic_DNA"/>
</dbReference>
<name>A0A9W9RP68_PENBR</name>
<reference evidence="2" key="1">
    <citation type="submission" date="2022-12" db="EMBL/GenBank/DDBJ databases">
        <authorList>
            <person name="Petersen C."/>
        </authorList>
    </citation>
    <scope>NUCLEOTIDE SEQUENCE</scope>
    <source>
        <strain evidence="2">IBT 35675</strain>
    </source>
</reference>
<keyword evidence="3" id="KW-1185">Reference proteome</keyword>
<organism evidence="2 3">
    <name type="scientific">Penicillium brevicompactum</name>
    <dbReference type="NCBI Taxonomy" id="5074"/>
    <lineage>
        <taxon>Eukaryota</taxon>
        <taxon>Fungi</taxon>
        <taxon>Dikarya</taxon>
        <taxon>Ascomycota</taxon>
        <taxon>Pezizomycotina</taxon>
        <taxon>Eurotiomycetes</taxon>
        <taxon>Eurotiomycetidae</taxon>
        <taxon>Eurotiales</taxon>
        <taxon>Aspergillaceae</taxon>
        <taxon>Penicillium</taxon>
    </lineage>
</organism>
<comment type="caution">
    <text evidence="2">The sequence shown here is derived from an EMBL/GenBank/DDBJ whole genome shotgun (WGS) entry which is preliminary data.</text>
</comment>
<reference evidence="2" key="2">
    <citation type="journal article" date="2023" name="IMA Fungus">
        <title>Comparative genomic study of the Penicillium genus elucidates a diverse pangenome and 15 lateral gene transfer events.</title>
        <authorList>
            <person name="Petersen C."/>
            <person name="Sorensen T."/>
            <person name="Nielsen M.R."/>
            <person name="Sondergaard T.E."/>
            <person name="Sorensen J.L."/>
            <person name="Fitzpatrick D.A."/>
            <person name="Frisvad J.C."/>
            <person name="Nielsen K.L."/>
        </authorList>
    </citation>
    <scope>NUCLEOTIDE SEQUENCE</scope>
    <source>
        <strain evidence="2">IBT 35675</strain>
    </source>
</reference>
<accession>A0A9W9RP68</accession>
<dbReference type="AlphaFoldDB" id="A0A9W9RP68"/>
<proteinExistence type="predicted"/>
<evidence type="ECO:0000313" key="2">
    <source>
        <dbReference type="EMBL" id="KAJ5363135.1"/>
    </source>
</evidence>
<feature type="region of interest" description="Disordered" evidence="1">
    <location>
        <begin position="1"/>
        <end position="48"/>
    </location>
</feature>
<gene>
    <name evidence="2" type="ORF">N7541_003979</name>
</gene>
<dbReference type="Proteomes" id="UP001148299">
    <property type="component" value="Unassembled WGS sequence"/>
</dbReference>
<feature type="compositionally biased region" description="Pro residues" evidence="1">
    <location>
        <begin position="33"/>
        <end position="43"/>
    </location>
</feature>
<evidence type="ECO:0000256" key="1">
    <source>
        <dbReference type="SAM" id="MobiDB-lite"/>
    </source>
</evidence>
<sequence length="258" mass="29376">MNPEQTPSEPPIQALSISGGALDEGSNRSDLTPPGPITPPPSAAPSTLVRPATSINQHRHASGMRYHPVVYNGVLYRWIPRVPLPVKLEARNFNKIMELFQQALRDNGNSAFRIGVTIPTEYLDGADFLESMWRFLGPFMDTWVVNPDLTRDNQVHLLGVVVRPCTTYAVVEINNFNWDFYRAHVQGHLLPVYTLSLEGLSSVPLRQGYWHFERDRKQDHRVLNEVQMYFRRHGYAPTPLLDVNLSKDRPPVYPSPRV</sequence>
<evidence type="ECO:0000313" key="3">
    <source>
        <dbReference type="Proteomes" id="UP001148299"/>
    </source>
</evidence>